<dbReference type="EMBL" id="JBHUHZ010000001">
    <property type="protein sequence ID" value="MFD2162717.1"/>
    <property type="molecule type" value="Genomic_DNA"/>
</dbReference>
<dbReference type="InterPro" id="IPR023997">
    <property type="entry name" value="TonB-dep_OMP_SusC/RagA_CS"/>
</dbReference>
<keyword evidence="4 8" id="KW-0812">Transmembrane</keyword>
<dbReference type="InterPro" id="IPR036942">
    <property type="entry name" value="Beta-barrel_TonB_sf"/>
</dbReference>
<comment type="similarity">
    <text evidence="8 9">Belongs to the TonB-dependent receptor family.</text>
</comment>
<dbReference type="NCBIfam" id="TIGR04056">
    <property type="entry name" value="OMP_RagA_SusC"/>
    <property type="match status" value="1"/>
</dbReference>
<dbReference type="RefSeq" id="WP_255903053.1">
    <property type="nucleotide sequence ID" value="NZ_JAFMZO010000003.1"/>
</dbReference>
<evidence type="ECO:0000256" key="8">
    <source>
        <dbReference type="PROSITE-ProRule" id="PRU01360"/>
    </source>
</evidence>
<dbReference type="Pfam" id="PF13715">
    <property type="entry name" value="CarbopepD_reg_2"/>
    <property type="match status" value="1"/>
</dbReference>
<dbReference type="InterPro" id="IPR008969">
    <property type="entry name" value="CarboxyPept-like_regulatory"/>
</dbReference>
<feature type="signal peptide" evidence="10">
    <location>
        <begin position="1"/>
        <end position="27"/>
    </location>
</feature>
<accession>A0ABW4ZM56</accession>
<feature type="chain" id="PRO_5047344738" evidence="10">
    <location>
        <begin position="28"/>
        <end position="1075"/>
    </location>
</feature>
<dbReference type="PROSITE" id="PS52016">
    <property type="entry name" value="TONB_DEPENDENT_REC_3"/>
    <property type="match status" value="1"/>
</dbReference>
<evidence type="ECO:0000313" key="14">
    <source>
        <dbReference type="Proteomes" id="UP001597387"/>
    </source>
</evidence>
<dbReference type="Pfam" id="PF07715">
    <property type="entry name" value="Plug"/>
    <property type="match status" value="1"/>
</dbReference>
<dbReference type="InterPro" id="IPR000531">
    <property type="entry name" value="Beta-barrel_TonB"/>
</dbReference>
<gene>
    <name evidence="13" type="ORF">ACFSJU_09970</name>
</gene>
<name>A0ABW4ZM56_9SPHI</name>
<dbReference type="NCBIfam" id="TIGR04057">
    <property type="entry name" value="SusC_RagA_signa"/>
    <property type="match status" value="1"/>
</dbReference>
<keyword evidence="2 8" id="KW-0813">Transport</keyword>
<dbReference type="Gene3D" id="2.40.170.20">
    <property type="entry name" value="TonB-dependent receptor, beta-barrel domain"/>
    <property type="match status" value="1"/>
</dbReference>
<feature type="domain" description="TonB-dependent receptor-like beta-barrel" evidence="11">
    <location>
        <begin position="463"/>
        <end position="838"/>
    </location>
</feature>
<feature type="domain" description="TonB-dependent receptor plug" evidence="12">
    <location>
        <begin position="131"/>
        <end position="252"/>
    </location>
</feature>
<evidence type="ECO:0000256" key="1">
    <source>
        <dbReference type="ARBA" id="ARBA00004571"/>
    </source>
</evidence>
<dbReference type="InterPro" id="IPR023996">
    <property type="entry name" value="TonB-dep_OMP_SusC/RagA"/>
</dbReference>
<evidence type="ECO:0000313" key="13">
    <source>
        <dbReference type="EMBL" id="MFD2162717.1"/>
    </source>
</evidence>
<keyword evidence="3 8" id="KW-1134">Transmembrane beta strand</keyword>
<reference evidence="14" key="1">
    <citation type="journal article" date="2019" name="Int. J. Syst. Evol. Microbiol.">
        <title>The Global Catalogue of Microorganisms (GCM) 10K type strain sequencing project: providing services to taxonomists for standard genome sequencing and annotation.</title>
        <authorList>
            <consortium name="The Broad Institute Genomics Platform"/>
            <consortium name="The Broad Institute Genome Sequencing Center for Infectious Disease"/>
            <person name="Wu L."/>
            <person name="Ma J."/>
        </authorList>
    </citation>
    <scope>NUCLEOTIDE SEQUENCE [LARGE SCALE GENOMIC DNA]</scope>
    <source>
        <strain evidence="14">KCTC 42217</strain>
    </source>
</reference>
<dbReference type="Pfam" id="PF00593">
    <property type="entry name" value="TonB_dep_Rec_b-barrel"/>
    <property type="match status" value="1"/>
</dbReference>
<dbReference type="InterPro" id="IPR039426">
    <property type="entry name" value="TonB-dep_rcpt-like"/>
</dbReference>
<keyword evidence="5 9" id="KW-0798">TonB box</keyword>
<dbReference type="Gene3D" id="2.170.130.10">
    <property type="entry name" value="TonB-dependent receptor, plug domain"/>
    <property type="match status" value="1"/>
</dbReference>
<keyword evidence="10" id="KW-0732">Signal</keyword>
<evidence type="ECO:0000256" key="6">
    <source>
        <dbReference type="ARBA" id="ARBA00023136"/>
    </source>
</evidence>
<evidence type="ECO:0000259" key="12">
    <source>
        <dbReference type="Pfam" id="PF07715"/>
    </source>
</evidence>
<dbReference type="Proteomes" id="UP001597387">
    <property type="component" value="Unassembled WGS sequence"/>
</dbReference>
<dbReference type="InterPro" id="IPR037066">
    <property type="entry name" value="Plug_dom_sf"/>
</dbReference>
<evidence type="ECO:0000256" key="5">
    <source>
        <dbReference type="ARBA" id="ARBA00023077"/>
    </source>
</evidence>
<evidence type="ECO:0000256" key="4">
    <source>
        <dbReference type="ARBA" id="ARBA00022692"/>
    </source>
</evidence>
<dbReference type="Gene3D" id="2.60.40.1120">
    <property type="entry name" value="Carboxypeptidase-like, regulatory domain"/>
    <property type="match status" value="1"/>
</dbReference>
<evidence type="ECO:0000256" key="2">
    <source>
        <dbReference type="ARBA" id="ARBA00022448"/>
    </source>
</evidence>
<evidence type="ECO:0000256" key="3">
    <source>
        <dbReference type="ARBA" id="ARBA00022452"/>
    </source>
</evidence>
<protein>
    <submittedName>
        <fullName evidence="13">SusC/RagA family TonB-linked outer membrane protein</fullName>
    </submittedName>
</protein>
<comment type="caution">
    <text evidence="13">The sequence shown here is derived from an EMBL/GenBank/DDBJ whole genome shotgun (WGS) entry which is preliminary data.</text>
</comment>
<evidence type="ECO:0000256" key="10">
    <source>
        <dbReference type="SAM" id="SignalP"/>
    </source>
</evidence>
<dbReference type="SUPFAM" id="SSF49464">
    <property type="entry name" value="Carboxypeptidase regulatory domain-like"/>
    <property type="match status" value="1"/>
</dbReference>
<evidence type="ECO:0000256" key="9">
    <source>
        <dbReference type="RuleBase" id="RU003357"/>
    </source>
</evidence>
<keyword evidence="6 8" id="KW-0472">Membrane</keyword>
<evidence type="ECO:0000259" key="11">
    <source>
        <dbReference type="Pfam" id="PF00593"/>
    </source>
</evidence>
<evidence type="ECO:0000256" key="7">
    <source>
        <dbReference type="ARBA" id="ARBA00023237"/>
    </source>
</evidence>
<keyword evidence="7 8" id="KW-0998">Cell outer membrane</keyword>
<organism evidence="13 14">
    <name type="scientific">Paradesertivirga mongoliensis</name>
    <dbReference type="NCBI Taxonomy" id="2100740"/>
    <lineage>
        <taxon>Bacteria</taxon>
        <taxon>Pseudomonadati</taxon>
        <taxon>Bacteroidota</taxon>
        <taxon>Sphingobacteriia</taxon>
        <taxon>Sphingobacteriales</taxon>
        <taxon>Sphingobacteriaceae</taxon>
        <taxon>Paradesertivirga</taxon>
    </lineage>
</organism>
<proteinExistence type="inferred from homology"/>
<sequence length="1075" mass="117464">MFKKQIICYLAALAMTCCFIPAVMAQAQVVRGKVTESPSGDALPGVSVVEINANDRQVNGTTTDEEGNYSLRMADAKNRIKFSFIGSATKVESVNGRSVINVALQSGTELAAVAITGTRSDAPSLGLINTPKRDLVSSVTTVKAELMEREPATSIDQMLQGRAAGVQIVSESGDPGAGADIRIRGVGTIGGGAQPLYIVDGVPITADASYSNSDVARTNPIADINPNDIERIDILKDASAGALYGARAANGVIVITTKRGRPGVTNITFQTQTTLVEKARGIPVLDANQYKAMRLEAEQNNGNINPLHANLRPLVDDPTYEAYLYYQNNTNWFQGFARTGLTQNYNLSVSGGGEAVRYSFTTSFNDQQGSMKALNAKRFTGRFNLDYKVSNKLKLQANIAFTRSKNDLHWNLNGGTPINIALTRTPMLPIYDIDAQGNPQSSYLSLPGFMNGQDNPIAFVNSVSNTAKTINLKPNFTATLELAKGLTFRSQAGIEFIGDDASAFLPPEATGVIWNDNLFNRIQNRDVERRTHNLDNFLSYNRKFADKFKLVATSGVTLSGAKGNRLTTEGYATATGQMRSLGAASGYLSLSSGNDDYAAIRAFGQAQVLFGEDDKYSASFTFAREGNSKFGPGNRFATFPAAGLFWRLSSEPFMKKFTFLNELKLKATIGTSGRSGGINNYQFISQFSTGSAYGDYSGVSQSNPQLDNLKWETNVQKNLGMDLEMFNRRMVIALDFYENHSKDILRNLALPGSSGSSNNSILVNLGSIKNRGVEFDISYDVFKPKAQNGKGFSWLTMFNIAKNVNIVSSLPGGALRFDNQFARFSSQVKEGDALGVYYGLVYKGVYATDLDAAVKDADGNIVYELDGITPRIMRVNTETGSPYKGGDAIFEDFNHDGIINAQDRVKVGNGNPDFYGGLNNTFRYRGLSLTAFINFQYGNDLVNGMRYELERMDNVNNQGITVLRRWRKQGDETNMPRALRDDNRNTTGSTRWIEDGSYARLKSLTLAYAFPADLVKRVKLRGFDMYVTATNLFTLTNYSGPDPEIGLGQDFGFIGVDRGRTPQPGKYTLGLNFKF</sequence>
<comment type="subcellular location">
    <subcellularLocation>
        <location evidence="1 8">Cell outer membrane</location>
        <topology evidence="1 8">Multi-pass membrane protein</topology>
    </subcellularLocation>
</comment>
<dbReference type="InterPro" id="IPR012910">
    <property type="entry name" value="Plug_dom"/>
</dbReference>
<dbReference type="SUPFAM" id="SSF56935">
    <property type="entry name" value="Porins"/>
    <property type="match status" value="1"/>
</dbReference>
<keyword evidence="14" id="KW-1185">Reference proteome</keyword>